<organism evidence="2 3">
    <name type="scientific">Xanthobacter agilis</name>
    <dbReference type="NCBI Taxonomy" id="47492"/>
    <lineage>
        <taxon>Bacteria</taxon>
        <taxon>Pseudomonadati</taxon>
        <taxon>Pseudomonadota</taxon>
        <taxon>Alphaproteobacteria</taxon>
        <taxon>Hyphomicrobiales</taxon>
        <taxon>Xanthobacteraceae</taxon>
        <taxon>Xanthobacter</taxon>
    </lineage>
</organism>
<feature type="compositionally biased region" description="Basic and acidic residues" evidence="1">
    <location>
        <begin position="132"/>
        <end position="153"/>
    </location>
</feature>
<reference evidence="2 3" key="1">
    <citation type="submission" date="2023-07" db="EMBL/GenBank/DDBJ databases">
        <title>Genomic Encyclopedia of Type Strains, Phase IV (KMG-IV): sequencing the most valuable type-strain genomes for metagenomic binning, comparative biology and taxonomic classification.</title>
        <authorList>
            <person name="Goeker M."/>
        </authorList>
    </citation>
    <scope>NUCLEOTIDE SEQUENCE [LARGE SCALE GENOMIC DNA]</scope>
    <source>
        <strain evidence="2 3">DSM 3770</strain>
    </source>
</reference>
<accession>A0ABU0LDT2</accession>
<sequence>MNVASEFAQKSLDEIKELLAGATLTVYSVARPTSADQPVDRSGKLATFTFATPAFNTPSEDGSEVPSFVANPVPGLDAGTPGFARAVTAEGTVIADFSAGPGDREIKFAEVTVSTNAPVKVAKFKFNPEGGWPEREDYYDSHPRPGFEMPKVR</sequence>
<comment type="caution">
    <text evidence="2">The sequence shown here is derived from an EMBL/GenBank/DDBJ whole genome shotgun (WGS) entry which is preliminary data.</text>
</comment>
<name>A0ABU0LDT2_XANAG</name>
<keyword evidence="3" id="KW-1185">Reference proteome</keyword>
<dbReference type="EMBL" id="JAUSVY010000004">
    <property type="protein sequence ID" value="MDQ0505283.1"/>
    <property type="molecule type" value="Genomic_DNA"/>
</dbReference>
<protein>
    <submittedName>
        <fullName evidence="2">Uncharacterized protein</fullName>
    </submittedName>
</protein>
<evidence type="ECO:0000313" key="2">
    <source>
        <dbReference type="EMBL" id="MDQ0505283.1"/>
    </source>
</evidence>
<proteinExistence type="predicted"/>
<gene>
    <name evidence="2" type="ORF">QOZ94_002079</name>
</gene>
<dbReference type="Proteomes" id="UP001241747">
    <property type="component" value="Unassembled WGS sequence"/>
</dbReference>
<evidence type="ECO:0000256" key="1">
    <source>
        <dbReference type="SAM" id="MobiDB-lite"/>
    </source>
</evidence>
<dbReference type="RefSeq" id="WP_237344457.1">
    <property type="nucleotide sequence ID" value="NZ_JABWGX010000004.1"/>
</dbReference>
<feature type="region of interest" description="Disordered" evidence="1">
    <location>
        <begin position="129"/>
        <end position="153"/>
    </location>
</feature>
<evidence type="ECO:0000313" key="3">
    <source>
        <dbReference type="Proteomes" id="UP001241747"/>
    </source>
</evidence>